<comment type="caution">
    <text evidence="1">The sequence shown here is derived from an EMBL/GenBank/DDBJ whole genome shotgun (WGS) entry which is preliminary data.</text>
</comment>
<dbReference type="Proteomes" id="UP000632377">
    <property type="component" value="Unassembled WGS sequence"/>
</dbReference>
<organism evidence="1 2">
    <name type="scientific">Clostridium rhizosphaerae</name>
    <dbReference type="NCBI Taxonomy" id="2803861"/>
    <lineage>
        <taxon>Bacteria</taxon>
        <taxon>Bacillati</taxon>
        <taxon>Bacillota</taxon>
        <taxon>Clostridia</taxon>
        <taxon>Eubacteriales</taxon>
        <taxon>Clostridiaceae</taxon>
        <taxon>Clostridium</taxon>
    </lineage>
</organism>
<name>A0ABS1TDK4_9CLOT</name>
<dbReference type="EMBL" id="JAESWC010000014">
    <property type="protein sequence ID" value="MBL4937458.1"/>
    <property type="molecule type" value="Genomic_DNA"/>
</dbReference>
<evidence type="ECO:0000313" key="2">
    <source>
        <dbReference type="Proteomes" id="UP000632377"/>
    </source>
</evidence>
<reference evidence="1 2" key="1">
    <citation type="submission" date="2021-01" db="EMBL/GenBank/DDBJ databases">
        <title>Genome public.</title>
        <authorList>
            <person name="Liu C."/>
            <person name="Sun Q."/>
        </authorList>
    </citation>
    <scope>NUCLEOTIDE SEQUENCE [LARGE SCALE GENOMIC DNA]</scope>
    <source>
        <strain evidence="1 2">YIM B02515</strain>
    </source>
</reference>
<proteinExistence type="predicted"/>
<accession>A0ABS1TDK4</accession>
<keyword evidence="2" id="KW-1185">Reference proteome</keyword>
<evidence type="ECO:0000313" key="1">
    <source>
        <dbReference type="EMBL" id="MBL4937458.1"/>
    </source>
</evidence>
<sequence length="57" mass="6704">MSLNLRPAKDNYSSDLFSATIMLRDEAILFYDDDVNSEQEDYEGTWINALGMRWRLL</sequence>
<gene>
    <name evidence="1" type="ORF">JK636_17190</name>
</gene>
<protein>
    <submittedName>
        <fullName evidence="1">Uncharacterized protein</fullName>
    </submittedName>
</protein>
<dbReference type="RefSeq" id="WP_202750208.1">
    <property type="nucleotide sequence ID" value="NZ_JAESWC010000014.1"/>
</dbReference>